<keyword evidence="4" id="KW-1185">Reference proteome</keyword>
<organism evidence="3 4">
    <name type="scientific">Lentilactobacillus senioris DSM 24302 = JCM 17472</name>
    <dbReference type="NCBI Taxonomy" id="1423802"/>
    <lineage>
        <taxon>Bacteria</taxon>
        <taxon>Bacillati</taxon>
        <taxon>Bacillota</taxon>
        <taxon>Bacilli</taxon>
        <taxon>Lactobacillales</taxon>
        <taxon>Lactobacillaceae</taxon>
        <taxon>Lentilactobacillus</taxon>
    </lineage>
</organism>
<dbReference type="CDD" id="cd03392">
    <property type="entry name" value="PAP2_like_2"/>
    <property type="match status" value="1"/>
</dbReference>
<evidence type="ECO:0000313" key="3">
    <source>
        <dbReference type="EMBL" id="KRM93171.1"/>
    </source>
</evidence>
<evidence type="ECO:0000313" key="4">
    <source>
        <dbReference type="Proteomes" id="UP000051256"/>
    </source>
</evidence>
<sequence>MMIDRDGNRTAKLIVSFVFAIILTALVKANFGYLTFLDSIGITEIQKSPSPFWEHFYSGITFLFSPSLDIFWMLVIAFFLWGFHYRIPALWGLATLAGADIIGFLVKNIVQRPRPELHLAADDGYSYPSGHTLGAFIVLAVLWIVVVPLIQKKATRIIVKILIVVVMFLLMVSRVYLNAHYPTDTIGAVVIGYTWLLLAENLYPIVAPKIANWPLLNKSKY</sequence>
<dbReference type="STRING" id="1423802.FC56_GL000835"/>
<feature type="transmembrane region" description="Helical" evidence="1">
    <location>
        <begin position="185"/>
        <end position="203"/>
    </location>
</feature>
<protein>
    <submittedName>
        <fullName evidence="3">Phosphatase</fullName>
    </submittedName>
</protein>
<keyword evidence="1" id="KW-1133">Transmembrane helix</keyword>
<name>A0A0R2D0W5_9LACO</name>
<feature type="transmembrane region" description="Helical" evidence="1">
    <location>
        <begin position="130"/>
        <end position="150"/>
    </location>
</feature>
<keyword evidence="1" id="KW-0812">Transmembrane</keyword>
<dbReference type="InterPro" id="IPR000326">
    <property type="entry name" value="PAP2/HPO"/>
</dbReference>
<dbReference type="AlphaFoldDB" id="A0A0R2D0W5"/>
<dbReference type="PANTHER" id="PTHR14969">
    <property type="entry name" value="SPHINGOSINE-1-PHOSPHATE PHOSPHOHYDROLASE"/>
    <property type="match status" value="1"/>
</dbReference>
<dbReference type="SMART" id="SM00014">
    <property type="entry name" value="acidPPc"/>
    <property type="match status" value="1"/>
</dbReference>
<feature type="transmembrane region" description="Helical" evidence="1">
    <location>
        <begin position="157"/>
        <end position="179"/>
    </location>
</feature>
<dbReference type="RefSeq" id="WP_056978591.1">
    <property type="nucleotide sequence ID" value="NZ_AYZR01000009.1"/>
</dbReference>
<dbReference type="SUPFAM" id="SSF48317">
    <property type="entry name" value="Acid phosphatase/Vanadium-dependent haloperoxidase"/>
    <property type="match status" value="1"/>
</dbReference>
<feature type="transmembrane region" description="Helical" evidence="1">
    <location>
        <begin position="90"/>
        <end position="110"/>
    </location>
</feature>
<feature type="transmembrane region" description="Helical" evidence="1">
    <location>
        <begin position="12"/>
        <end position="36"/>
    </location>
</feature>
<dbReference type="EMBL" id="AYZR01000009">
    <property type="protein sequence ID" value="KRM93171.1"/>
    <property type="molecule type" value="Genomic_DNA"/>
</dbReference>
<feature type="transmembrane region" description="Helical" evidence="1">
    <location>
        <begin position="56"/>
        <end position="83"/>
    </location>
</feature>
<dbReference type="PANTHER" id="PTHR14969:SF13">
    <property type="entry name" value="AT30094P"/>
    <property type="match status" value="1"/>
</dbReference>
<evidence type="ECO:0000259" key="2">
    <source>
        <dbReference type="SMART" id="SM00014"/>
    </source>
</evidence>
<dbReference type="InterPro" id="IPR036938">
    <property type="entry name" value="PAP2/HPO_sf"/>
</dbReference>
<dbReference type="Proteomes" id="UP000051256">
    <property type="component" value="Unassembled WGS sequence"/>
</dbReference>
<evidence type="ECO:0000256" key="1">
    <source>
        <dbReference type="SAM" id="Phobius"/>
    </source>
</evidence>
<dbReference type="Pfam" id="PF01569">
    <property type="entry name" value="PAP2"/>
    <property type="match status" value="1"/>
</dbReference>
<dbReference type="PATRIC" id="fig|1423802.4.peg.848"/>
<accession>A0A0R2D0W5</accession>
<dbReference type="Gene3D" id="1.20.144.10">
    <property type="entry name" value="Phosphatidic acid phosphatase type 2/haloperoxidase"/>
    <property type="match status" value="2"/>
</dbReference>
<comment type="caution">
    <text evidence="3">The sequence shown here is derived from an EMBL/GenBank/DDBJ whole genome shotgun (WGS) entry which is preliminary data.</text>
</comment>
<gene>
    <name evidence="3" type="ORF">FC56_GL000835</name>
</gene>
<keyword evidence="1" id="KW-0472">Membrane</keyword>
<proteinExistence type="predicted"/>
<feature type="domain" description="Phosphatidic acid phosphatase type 2/haloperoxidase" evidence="2">
    <location>
        <begin position="86"/>
        <end position="200"/>
    </location>
</feature>
<reference evidence="3 4" key="1">
    <citation type="journal article" date="2015" name="Genome Announc.">
        <title>Expanding the biotechnology potential of lactobacilli through comparative genomics of 213 strains and associated genera.</title>
        <authorList>
            <person name="Sun Z."/>
            <person name="Harris H.M."/>
            <person name="McCann A."/>
            <person name="Guo C."/>
            <person name="Argimon S."/>
            <person name="Zhang W."/>
            <person name="Yang X."/>
            <person name="Jeffery I.B."/>
            <person name="Cooney J.C."/>
            <person name="Kagawa T.F."/>
            <person name="Liu W."/>
            <person name="Song Y."/>
            <person name="Salvetti E."/>
            <person name="Wrobel A."/>
            <person name="Rasinkangas P."/>
            <person name="Parkhill J."/>
            <person name="Rea M.C."/>
            <person name="O'Sullivan O."/>
            <person name="Ritari J."/>
            <person name="Douillard F.P."/>
            <person name="Paul Ross R."/>
            <person name="Yang R."/>
            <person name="Briner A.E."/>
            <person name="Felis G.E."/>
            <person name="de Vos W.M."/>
            <person name="Barrangou R."/>
            <person name="Klaenhammer T.R."/>
            <person name="Caufield P.W."/>
            <person name="Cui Y."/>
            <person name="Zhang H."/>
            <person name="O'Toole P.W."/>
        </authorList>
    </citation>
    <scope>NUCLEOTIDE SEQUENCE [LARGE SCALE GENOMIC DNA]</scope>
    <source>
        <strain evidence="3 4">DSM 24302</strain>
    </source>
</reference>